<evidence type="ECO:0000259" key="13">
    <source>
        <dbReference type="PROSITE" id="PS51793"/>
    </source>
</evidence>
<dbReference type="InParanoid" id="A0A6P8RTL1"/>
<evidence type="ECO:0000256" key="12">
    <source>
        <dbReference type="SAM" id="Coils"/>
    </source>
</evidence>
<keyword evidence="6" id="KW-0479">Metal-binding</keyword>
<dbReference type="FunCoup" id="A0A6P8RTL1">
    <property type="interactions" value="1503"/>
</dbReference>
<organism evidence="14 15">
    <name type="scientific">Geotrypetes seraphini</name>
    <name type="common">Gaboon caecilian</name>
    <name type="synonym">Caecilia seraphini</name>
    <dbReference type="NCBI Taxonomy" id="260995"/>
    <lineage>
        <taxon>Eukaryota</taxon>
        <taxon>Metazoa</taxon>
        <taxon>Chordata</taxon>
        <taxon>Craniata</taxon>
        <taxon>Vertebrata</taxon>
        <taxon>Euteleostomi</taxon>
        <taxon>Amphibia</taxon>
        <taxon>Gymnophiona</taxon>
        <taxon>Geotrypetes</taxon>
    </lineage>
</organism>
<keyword evidence="8" id="KW-0862">Zinc</keyword>
<dbReference type="AlphaFoldDB" id="A0A6P8RTL1"/>
<evidence type="ECO:0000256" key="4">
    <source>
        <dbReference type="ARBA" id="ARBA00022454"/>
    </source>
</evidence>
<keyword evidence="7" id="KW-0498">Mitosis</keyword>
<accession>A0A6P8RTL1</accession>
<evidence type="ECO:0000256" key="8">
    <source>
        <dbReference type="ARBA" id="ARBA00022833"/>
    </source>
</evidence>
<dbReference type="PROSITE" id="PS51793">
    <property type="entry name" value="MIS18"/>
    <property type="match status" value="1"/>
</dbReference>
<evidence type="ECO:0000256" key="9">
    <source>
        <dbReference type="ARBA" id="ARBA00023242"/>
    </source>
</evidence>
<keyword evidence="4" id="KW-0158">Chromosome</keyword>
<feature type="coiled-coil region" evidence="12">
    <location>
        <begin position="156"/>
        <end position="190"/>
    </location>
</feature>
<keyword evidence="12" id="KW-0175">Coiled coil</keyword>
<dbReference type="GeneID" id="117364131"/>
<dbReference type="GO" id="GO:0000775">
    <property type="term" value="C:chromosome, centromeric region"/>
    <property type="evidence" value="ECO:0007669"/>
    <property type="project" value="UniProtKB-SubCell"/>
</dbReference>
<dbReference type="RefSeq" id="XP_033808902.1">
    <property type="nucleotide sequence ID" value="XM_033953011.1"/>
</dbReference>
<dbReference type="CTD" id="11339"/>
<evidence type="ECO:0000313" key="15">
    <source>
        <dbReference type="RefSeq" id="XP_033808902.1"/>
    </source>
</evidence>
<evidence type="ECO:0000256" key="3">
    <source>
        <dbReference type="ARBA" id="ARBA00004584"/>
    </source>
</evidence>
<evidence type="ECO:0000256" key="1">
    <source>
        <dbReference type="ARBA" id="ARBA00003694"/>
    </source>
</evidence>
<dbReference type="InterPro" id="IPR034752">
    <property type="entry name" value="Mis18"/>
</dbReference>
<evidence type="ECO:0000313" key="14">
    <source>
        <dbReference type="Proteomes" id="UP000515159"/>
    </source>
</evidence>
<dbReference type="GO" id="GO:0005634">
    <property type="term" value="C:nucleus"/>
    <property type="evidence" value="ECO:0007669"/>
    <property type="project" value="UniProtKB-SubCell"/>
</dbReference>
<dbReference type="GO" id="GO:0051301">
    <property type="term" value="P:cell division"/>
    <property type="evidence" value="ECO:0007669"/>
    <property type="project" value="UniProtKB-KW"/>
</dbReference>
<keyword evidence="9" id="KW-0539">Nucleus</keyword>
<dbReference type="PANTHER" id="PTHR16431:SF3">
    <property type="entry name" value="PROTEIN MIS18-BETA"/>
    <property type="match status" value="1"/>
</dbReference>
<evidence type="ECO:0000256" key="6">
    <source>
        <dbReference type="ARBA" id="ARBA00022723"/>
    </source>
</evidence>
<dbReference type="GO" id="GO:0046872">
    <property type="term" value="F:metal ion binding"/>
    <property type="evidence" value="ECO:0007669"/>
    <property type="project" value="UniProtKB-KW"/>
</dbReference>
<gene>
    <name evidence="15" type="primary">OIP5</name>
</gene>
<protein>
    <submittedName>
        <fullName evidence="15">Protein Mis18-beta</fullName>
    </submittedName>
</protein>
<comment type="function">
    <text evidence="1">Required for recruitment of CENPA to centromeres and normal chromosome segregation during mitosis.</text>
</comment>
<evidence type="ECO:0000256" key="2">
    <source>
        <dbReference type="ARBA" id="ARBA00004123"/>
    </source>
</evidence>
<dbReference type="GO" id="GO:0007059">
    <property type="term" value="P:chromosome segregation"/>
    <property type="evidence" value="ECO:0007669"/>
    <property type="project" value="TreeGrafter"/>
</dbReference>
<name>A0A6P8RTL1_GEOSA</name>
<dbReference type="GO" id="GO:0034080">
    <property type="term" value="P:CENP-A containing chromatin assembly"/>
    <property type="evidence" value="ECO:0007669"/>
    <property type="project" value="TreeGrafter"/>
</dbReference>
<dbReference type="Proteomes" id="UP000515159">
    <property type="component" value="Chromosome 7"/>
</dbReference>
<evidence type="ECO:0000256" key="10">
    <source>
        <dbReference type="ARBA" id="ARBA00023306"/>
    </source>
</evidence>
<dbReference type="OrthoDB" id="9926299at2759"/>
<keyword evidence="5" id="KW-0132">Cell division</keyword>
<dbReference type="Pfam" id="PF03226">
    <property type="entry name" value="Yippee-Mis18"/>
    <property type="match status" value="1"/>
</dbReference>
<dbReference type="PANTHER" id="PTHR16431">
    <property type="entry name" value="NEUROGENIC PROTEIN MASTERMIND"/>
    <property type="match status" value="1"/>
</dbReference>
<evidence type="ECO:0000256" key="7">
    <source>
        <dbReference type="ARBA" id="ARBA00022776"/>
    </source>
</evidence>
<comment type="subcellular location">
    <subcellularLocation>
        <location evidence="3">Chromosome</location>
        <location evidence="3">Centromere</location>
    </subcellularLocation>
    <subcellularLocation>
        <location evidence="2">Nucleus</location>
    </subcellularLocation>
</comment>
<proteinExistence type="predicted"/>
<dbReference type="KEGG" id="gsh:117364131"/>
<evidence type="ECO:0000256" key="5">
    <source>
        <dbReference type="ARBA" id="ARBA00022618"/>
    </source>
</evidence>
<feature type="domain" description="Mis18" evidence="13">
    <location>
        <begin position="50"/>
        <end position="148"/>
    </location>
</feature>
<keyword evidence="14" id="KW-1185">Reference proteome</keyword>
<sequence length="202" mass="22528">MLCRDKRKVRCVEDVCGLTAVCNPVRERCEILSNSSFDSTTCRGVGLDELVVFQCRQCNAVLGDSLQLCRGGEQLGAVSCIRVTDEVVCEDCLVIDYEGPLNGCSYHVLHCRSCTMKVGFSLFSAFASVAHLRELFCFLKQNISCYILKTKTTVPASDLNFDISSLQEDIDKLKQRLVKAHNSMELLTQRLEELIISRTEAA</sequence>
<reference evidence="15" key="1">
    <citation type="submission" date="2025-08" db="UniProtKB">
        <authorList>
            <consortium name="RefSeq"/>
        </authorList>
    </citation>
    <scope>IDENTIFICATION</scope>
</reference>
<keyword evidence="10" id="KW-0131">Cell cycle</keyword>
<evidence type="ECO:0000256" key="11">
    <source>
        <dbReference type="ARBA" id="ARBA00023328"/>
    </source>
</evidence>
<keyword evidence="11" id="KW-0137">Centromere</keyword>
<dbReference type="InterPro" id="IPR004910">
    <property type="entry name" value="Yippee/Mis18/Cereblon"/>
</dbReference>
<dbReference type="GO" id="GO:0000785">
    <property type="term" value="C:chromatin"/>
    <property type="evidence" value="ECO:0007669"/>
    <property type="project" value="TreeGrafter"/>
</dbReference>